<sequence>MQGLIVPRDFDTQVFSSKGFAPYLSIVLVPIPDYYLFAYLKSVPSGDEPFVLSASVSSGTLGIPHLDWSIAAPPSRGGPLWSPTNCVELVEVMDCPDLHEDERWNERTLLLLGRVSVPTLATGPYLKSEAYRVAGGTTRLHSSGVLTDGHIPPPDIFRPKAEMGRGFLEVIALARNYRSNPSRTSHHPPLASFSARVLHMAFAGSTEVKTQLCLLRPHDLRQHNLDRHDLDPPGLQRQVASFRLLSCTLGGPPTPLLEYVRKNRAGIQASSGGGGAGNIVFLGSASAPVKIVNILKKGPRFATEPLVRPPEMLGLDPRSTIQNLVAEVGRGRDLATNIDEGVKQLRVITSEMVHITMCTIPEVSGQVSTERAVQKANGTIERLSSNNRYEGTNLNREVYQKSPITPCKDRRGPTGGLGTPEWLACSDTYIHDPVARCLETGILYNVQFRASARNGRIMYAAPYMNLSKSSKGSIDATIRKSFKTALSIPQTTSNEVLKNFGIHNNFDEMVLAQREAQITRLSNTATGRTVLGIIGEAERKIEDGKTDVPRVWLNTTYSTPLPKNMNTERNQGRRRARAKALNKFQANLEHIFHADAGPYPGRPGTFVIAVHNAKQDATATTKASNIDEAEEAAVALARVQAHQLQQKIATITTDSKTAILNMCRGRVGAGRIQTTWQDVSTPGGKTHTDLGPGTLWAPG</sequence>
<dbReference type="Proteomes" id="UP000805193">
    <property type="component" value="Unassembled WGS sequence"/>
</dbReference>
<comment type="caution">
    <text evidence="1">The sequence shown here is derived from an EMBL/GenBank/DDBJ whole genome shotgun (WGS) entry which is preliminary data.</text>
</comment>
<proteinExistence type="predicted"/>
<gene>
    <name evidence="1" type="ORF">HPB47_003203</name>
</gene>
<evidence type="ECO:0000313" key="2">
    <source>
        <dbReference type="Proteomes" id="UP000805193"/>
    </source>
</evidence>
<evidence type="ECO:0000313" key="1">
    <source>
        <dbReference type="EMBL" id="KAG0420887.1"/>
    </source>
</evidence>
<reference evidence="1 2" key="1">
    <citation type="journal article" date="2020" name="Cell">
        <title>Large-Scale Comparative Analyses of Tick Genomes Elucidate Their Genetic Diversity and Vector Capacities.</title>
        <authorList>
            <consortium name="Tick Genome and Microbiome Consortium (TIGMIC)"/>
            <person name="Jia N."/>
            <person name="Wang J."/>
            <person name="Shi W."/>
            <person name="Du L."/>
            <person name="Sun Y."/>
            <person name="Zhan W."/>
            <person name="Jiang J.F."/>
            <person name="Wang Q."/>
            <person name="Zhang B."/>
            <person name="Ji P."/>
            <person name="Bell-Sakyi L."/>
            <person name="Cui X.M."/>
            <person name="Yuan T.T."/>
            <person name="Jiang B.G."/>
            <person name="Yang W.F."/>
            <person name="Lam T.T."/>
            <person name="Chang Q.C."/>
            <person name="Ding S.J."/>
            <person name="Wang X.J."/>
            <person name="Zhu J.G."/>
            <person name="Ruan X.D."/>
            <person name="Zhao L."/>
            <person name="Wei J.T."/>
            <person name="Ye R.Z."/>
            <person name="Que T.C."/>
            <person name="Du C.H."/>
            <person name="Zhou Y.H."/>
            <person name="Cheng J.X."/>
            <person name="Dai P.F."/>
            <person name="Guo W.B."/>
            <person name="Han X.H."/>
            <person name="Huang E.J."/>
            <person name="Li L.F."/>
            <person name="Wei W."/>
            <person name="Gao Y.C."/>
            <person name="Liu J.Z."/>
            <person name="Shao H.Z."/>
            <person name="Wang X."/>
            <person name="Wang C.C."/>
            <person name="Yang T.C."/>
            <person name="Huo Q.B."/>
            <person name="Li W."/>
            <person name="Chen H.Y."/>
            <person name="Chen S.E."/>
            <person name="Zhou L.G."/>
            <person name="Ni X.B."/>
            <person name="Tian J.H."/>
            <person name="Sheng Y."/>
            <person name="Liu T."/>
            <person name="Pan Y.S."/>
            <person name="Xia L.Y."/>
            <person name="Li J."/>
            <person name="Zhao F."/>
            <person name="Cao W.C."/>
        </authorList>
    </citation>
    <scope>NUCLEOTIDE SEQUENCE [LARGE SCALE GENOMIC DNA]</scope>
    <source>
        <strain evidence="1">Iper-2018</strain>
    </source>
</reference>
<name>A0AC60PKQ7_IXOPE</name>
<protein>
    <submittedName>
        <fullName evidence="1">Uncharacterized protein</fullName>
    </submittedName>
</protein>
<keyword evidence="2" id="KW-1185">Reference proteome</keyword>
<organism evidence="1 2">
    <name type="scientific">Ixodes persulcatus</name>
    <name type="common">Taiga tick</name>
    <dbReference type="NCBI Taxonomy" id="34615"/>
    <lineage>
        <taxon>Eukaryota</taxon>
        <taxon>Metazoa</taxon>
        <taxon>Ecdysozoa</taxon>
        <taxon>Arthropoda</taxon>
        <taxon>Chelicerata</taxon>
        <taxon>Arachnida</taxon>
        <taxon>Acari</taxon>
        <taxon>Parasitiformes</taxon>
        <taxon>Ixodida</taxon>
        <taxon>Ixodoidea</taxon>
        <taxon>Ixodidae</taxon>
        <taxon>Ixodinae</taxon>
        <taxon>Ixodes</taxon>
    </lineage>
</organism>
<accession>A0AC60PKQ7</accession>
<dbReference type="EMBL" id="JABSTQ010010459">
    <property type="protein sequence ID" value="KAG0420887.1"/>
    <property type="molecule type" value="Genomic_DNA"/>
</dbReference>